<gene>
    <name evidence="1" type="ORF">NIES23_15220</name>
</gene>
<name>A0A1Z4KIN6_ANAVA</name>
<proteinExistence type="predicted"/>
<protein>
    <submittedName>
        <fullName evidence="1">Uncharacterized protein</fullName>
    </submittedName>
</protein>
<evidence type="ECO:0000313" key="1">
    <source>
        <dbReference type="EMBL" id="BAY68733.1"/>
    </source>
</evidence>
<reference evidence="1 2" key="1">
    <citation type="submission" date="2017-06" db="EMBL/GenBank/DDBJ databases">
        <title>Genome sequencing of cyanobaciteial culture collection at National Institute for Environmental Studies (NIES).</title>
        <authorList>
            <person name="Hirose Y."/>
            <person name="Shimura Y."/>
            <person name="Fujisawa T."/>
            <person name="Nakamura Y."/>
            <person name="Kawachi M."/>
        </authorList>
    </citation>
    <scope>NUCLEOTIDE SEQUENCE [LARGE SCALE GENOMIC DNA]</scope>
    <source>
        <strain evidence="1 2">NIES-23</strain>
    </source>
</reference>
<dbReference type="EMBL" id="AP018216">
    <property type="protein sequence ID" value="BAY68733.1"/>
    <property type="molecule type" value="Genomic_DNA"/>
</dbReference>
<accession>A0A1Z4KIN6</accession>
<evidence type="ECO:0000313" key="2">
    <source>
        <dbReference type="Proteomes" id="UP000217507"/>
    </source>
</evidence>
<sequence>MFSRAELELLTIPQLNLLVKRYGLKPTGTGGQKASYITTLMAFPALALQQLEDGKGLKPPTFFGLETMGQILDEMATPTCEQSALLRLSFEGRRMDYPNRYQQERLLALYKAKNHLTEVIDLLRMM</sequence>
<organism evidence="1 2">
    <name type="scientific">Trichormus variabilis NIES-23</name>
    <dbReference type="NCBI Taxonomy" id="1973479"/>
    <lineage>
        <taxon>Bacteria</taxon>
        <taxon>Bacillati</taxon>
        <taxon>Cyanobacteriota</taxon>
        <taxon>Cyanophyceae</taxon>
        <taxon>Nostocales</taxon>
        <taxon>Nostocaceae</taxon>
        <taxon>Trichormus</taxon>
    </lineage>
</organism>
<dbReference type="Proteomes" id="UP000217507">
    <property type="component" value="Chromosome"/>
</dbReference>
<dbReference type="AlphaFoldDB" id="A0A1Z4KIN6"/>